<keyword evidence="2" id="KW-1185">Reference proteome</keyword>
<evidence type="ECO:0000313" key="1">
    <source>
        <dbReference type="EMBL" id="MDQ0998499.1"/>
    </source>
</evidence>
<evidence type="ECO:0000313" key="2">
    <source>
        <dbReference type="Proteomes" id="UP001237780"/>
    </source>
</evidence>
<proteinExistence type="predicted"/>
<accession>A0ABU0SCK9</accession>
<organism evidence="1 2">
    <name type="scientific">Phyllobacterium ifriqiyense</name>
    <dbReference type="NCBI Taxonomy" id="314238"/>
    <lineage>
        <taxon>Bacteria</taxon>
        <taxon>Pseudomonadati</taxon>
        <taxon>Pseudomonadota</taxon>
        <taxon>Alphaproteobacteria</taxon>
        <taxon>Hyphomicrobiales</taxon>
        <taxon>Phyllobacteriaceae</taxon>
        <taxon>Phyllobacterium</taxon>
    </lineage>
</organism>
<reference evidence="1 2" key="1">
    <citation type="submission" date="2023-07" db="EMBL/GenBank/DDBJ databases">
        <title>Comparative genomics of wheat-associated soil bacteria to identify genetic determinants of phenazine resistance.</title>
        <authorList>
            <person name="Mouncey N."/>
        </authorList>
    </citation>
    <scope>NUCLEOTIDE SEQUENCE [LARGE SCALE GENOMIC DNA]</scope>
    <source>
        <strain evidence="1 2">W4I11</strain>
    </source>
</reference>
<protein>
    <submittedName>
        <fullName evidence="1">Uncharacterized protein</fullName>
    </submittedName>
</protein>
<sequence>MPGRKFDPIMRSSRNIDPFRIAPEQIRTYVTKAGFVRIGHHPNGQPIPSQI</sequence>
<name>A0ABU0SCK9_9HYPH</name>
<comment type="caution">
    <text evidence="1">The sequence shown here is derived from an EMBL/GenBank/DDBJ whole genome shotgun (WGS) entry which is preliminary data.</text>
</comment>
<dbReference type="Proteomes" id="UP001237780">
    <property type="component" value="Unassembled WGS sequence"/>
</dbReference>
<dbReference type="EMBL" id="JAUSZT010000003">
    <property type="protein sequence ID" value="MDQ0998499.1"/>
    <property type="molecule type" value="Genomic_DNA"/>
</dbReference>
<gene>
    <name evidence="1" type="ORF">QFZ34_003681</name>
</gene>